<evidence type="ECO:0000256" key="1">
    <source>
        <dbReference type="SAM" id="Phobius"/>
    </source>
</evidence>
<dbReference type="KEGG" id="fls:GLV81_12560"/>
<dbReference type="NCBIfam" id="TIGR04183">
    <property type="entry name" value="Por_Secre_tail"/>
    <property type="match status" value="1"/>
</dbReference>
<keyword evidence="1" id="KW-1133">Transmembrane helix</keyword>
<organism evidence="3 4">
    <name type="scientific">Phnomibacter ginsenosidimutans</name>
    <dbReference type="NCBI Taxonomy" id="2676868"/>
    <lineage>
        <taxon>Bacteria</taxon>
        <taxon>Pseudomonadati</taxon>
        <taxon>Bacteroidota</taxon>
        <taxon>Chitinophagia</taxon>
        <taxon>Chitinophagales</taxon>
        <taxon>Chitinophagaceae</taxon>
        <taxon>Phnomibacter</taxon>
    </lineage>
</organism>
<feature type="domain" description="GLUG" evidence="2">
    <location>
        <begin position="564"/>
        <end position="587"/>
    </location>
</feature>
<keyword evidence="1" id="KW-0812">Transmembrane</keyword>
<protein>
    <submittedName>
        <fullName evidence="3">T9SS type A sorting domain-containing protein</fullName>
    </submittedName>
</protein>
<dbReference type="Gene3D" id="2.160.20.110">
    <property type="match status" value="1"/>
</dbReference>
<keyword evidence="1" id="KW-0472">Membrane</keyword>
<sequence>MKANSHKSHLSSFIPNTFRFAIYQAILWLVMICPLFTRATPPQTPTQLVITTQPVLGTNGGLLSVQPVVEIRDASNQLVSSSNAEVIAEISNGLGGTLGGTKKVTAVNGVATFTDLTFTGAKGINYTITFKSGPLLAYEPFDYANGTGYASMNGGIGWKGSWQSVHPNFSDFTISNAGFTYTDYSTTGNRATVPGGGSADAGRFLGSATNAYNNEVWLSMLADYNVQGGGFSNIRFINTATSSVTGGVGGNDSYANWTILNNNLNNTVFTTTPLNGTTRLVLLKIDYSNSTSSLWMDPTVVGFDGTQTPSLTVNFAPVFDKIELFNRNAGRSTDEITIASTYQAALHLTGNLTAASSTTLSYPAYAGGTGTSLDPYQITEWEHLYNVSINLNAYFKLMNDLDENTAGYATYASATANSNAGWIPLGNSSQPFSGVFNGDGHIIKELRINRASQSDMGLFGVVQGSSAIIQQVYLQNAQVVAQGNAGTLIGRLYASATHCGATGSVQGNFLVGGLIGKLESGASVSYSYAHATANSSVNAGGLVGDNFGTISNCYATGNVTCSQYTAGGLVGYNMYGVIQNSFSTGSATALGDIGGLVGTNSGQDYDFFLDMPIYIDGVVTNSYWDTQSSGNATSPAGTGKTTSEMKDAATFSSWNFTVGTGIWSIKTAAGSGYISYPYLQNNYYDAPQASPARIPIPGLTVVPFIWQGNVSNDAGSGSNWSNGTVPPNGATIQLSATAQNDLVLSTDLSLFSLDFNGSGRKVVLGNQQLTVRNISNANATNYIQTNGTGKLLVPIVNAGSVTLPVGNSAYNPVTITNNSGATDDFTVRVIDAVYKNASSGDIVVEDHISRTWDIGKTNANGGSGIDFTFYWNEAEEDGTYINLYLYHHDGTQWTRQTGTTSFNLTNNTLSYTGYTGSFSPFAIVEGSTILPATGLQLAASCNNKNTLLQWSTLTESNTSHFDVQHSISNSNWITIGTVKASGNSNVQQRYSYTDQQNAAVAQYRLLLVDKDGKTSISNTVSVNCAIAPALLSIPNPVGNSIRFSALPAGKLYQANVFANNGQLLFKGNITNGTVISTAAWLPGVYQLQLSDANGTLLQQKILKQ</sequence>
<dbReference type="EMBL" id="CP046566">
    <property type="protein sequence ID" value="QGW28822.1"/>
    <property type="molecule type" value="Genomic_DNA"/>
</dbReference>
<gene>
    <name evidence="3" type="ORF">GLV81_12560</name>
</gene>
<keyword evidence="4" id="KW-1185">Reference proteome</keyword>
<evidence type="ECO:0000313" key="4">
    <source>
        <dbReference type="Proteomes" id="UP000426027"/>
    </source>
</evidence>
<evidence type="ECO:0000259" key="2">
    <source>
        <dbReference type="Pfam" id="PF07581"/>
    </source>
</evidence>
<name>A0A6I6GPF9_9BACT</name>
<reference evidence="3 4" key="1">
    <citation type="submission" date="2019-11" db="EMBL/GenBank/DDBJ databases">
        <authorList>
            <person name="Im W.T."/>
        </authorList>
    </citation>
    <scope>NUCLEOTIDE SEQUENCE [LARGE SCALE GENOMIC DNA]</scope>
    <source>
        <strain evidence="3 4">SB-02</strain>
    </source>
</reference>
<dbReference type="Pfam" id="PF07581">
    <property type="entry name" value="Glug"/>
    <property type="match status" value="2"/>
</dbReference>
<evidence type="ECO:0000313" key="3">
    <source>
        <dbReference type="EMBL" id="QGW28822.1"/>
    </source>
</evidence>
<feature type="transmembrane region" description="Helical" evidence="1">
    <location>
        <begin position="20"/>
        <end position="37"/>
    </location>
</feature>
<dbReference type="Gene3D" id="2.60.40.10">
    <property type="entry name" value="Immunoglobulins"/>
    <property type="match status" value="1"/>
</dbReference>
<accession>A0A6I6GPF9</accession>
<dbReference type="InterPro" id="IPR011493">
    <property type="entry name" value="GLUG"/>
</dbReference>
<dbReference type="Proteomes" id="UP000426027">
    <property type="component" value="Chromosome"/>
</dbReference>
<dbReference type="AlphaFoldDB" id="A0A6I6GPF9"/>
<proteinExistence type="predicted"/>
<feature type="domain" description="GLUG" evidence="2">
    <location>
        <begin position="536"/>
        <end position="560"/>
    </location>
</feature>
<dbReference type="InterPro" id="IPR013783">
    <property type="entry name" value="Ig-like_fold"/>
</dbReference>
<dbReference type="InterPro" id="IPR026444">
    <property type="entry name" value="Secre_tail"/>
</dbReference>